<feature type="transmembrane region" description="Helical" evidence="1">
    <location>
        <begin position="91"/>
        <end position="115"/>
    </location>
</feature>
<keyword evidence="1" id="KW-1133">Transmembrane helix</keyword>
<feature type="transmembrane region" description="Helical" evidence="1">
    <location>
        <begin position="163"/>
        <end position="188"/>
    </location>
</feature>
<feature type="domain" description="DUF6534" evidence="2">
    <location>
        <begin position="176"/>
        <end position="257"/>
    </location>
</feature>
<proteinExistence type="predicted"/>
<dbReference type="InterPro" id="IPR045339">
    <property type="entry name" value="DUF6534"/>
</dbReference>
<evidence type="ECO:0000256" key="1">
    <source>
        <dbReference type="SAM" id="Phobius"/>
    </source>
</evidence>
<organism evidence="3 4">
    <name type="scientific">Gymnopus androsaceus JB14</name>
    <dbReference type="NCBI Taxonomy" id="1447944"/>
    <lineage>
        <taxon>Eukaryota</taxon>
        <taxon>Fungi</taxon>
        <taxon>Dikarya</taxon>
        <taxon>Basidiomycota</taxon>
        <taxon>Agaricomycotina</taxon>
        <taxon>Agaricomycetes</taxon>
        <taxon>Agaricomycetidae</taxon>
        <taxon>Agaricales</taxon>
        <taxon>Marasmiineae</taxon>
        <taxon>Omphalotaceae</taxon>
        <taxon>Gymnopus</taxon>
    </lineage>
</organism>
<protein>
    <recommendedName>
        <fullName evidence="2">DUF6534 domain-containing protein</fullName>
    </recommendedName>
</protein>
<evidence type="ECO:0000313" key="4">
    <source>
        <dbReference type="Proteomes" id="UP000799118"/>
    </source>
</evidence>
<gene>
    <name evidence="3" type="ORF">BT96DRAFT_297907</name>
</gene>
<dbReference type="PANTHER" id="PTHR40465">
    <property type="entry name" value="CHROMOSOME 1, WHOLE GENOME SHOTGUN SEQUENCE"/>
    <property type="match status" value="1"/>
</dbReference>
<dbReference type="EMBL" id="ML769613">
    <property type="protein sequence ID" value="KAE9391781.1"/>
    <property type="molecule type" value="Genomic_DNA"/>
</dbReference>
<dbReference type="AlphaFoldDB" id="A0A6A4H172"/>
<feature type="transmembrane region" description="Helical" evidence="1">
    <location>
        <begin position="237"/>
        <end position="256"/>
    </location>
</feature>
<feature type="transmembrane region" description="Helical" evidence="1">
    <location>
        <begin position="127"/>
        <end position="151"/>
    </location>
</feature>
<sequence>MPPSFIPKELPPFNANTSIGAFEIGTLLATTLFGATCIQVYIYFERYAKDHKLIKALVVFVWLLELGHTIAICHALYIMTVSWFTQPENLVILPVSVDASVLLSGLIGPLEQAWFIHRLYTFSKNKVLTGVCCILSFLRIFGSVALSGVSLQRLMLLEFDQKYWWLLMSIVIVGTLNDGLLAGSLAWYLNKSKNQTVARATNSVLNHLIMWVVETSAITSVATVSMMICFFTMPANLVYIGAYVCLAKLYANALLAS</sequence>
<reference evidence="3" key="1">
    <citation type="journal article" date="2019" name="Environ. Microbiol.">
        <title>Fungal ecological strategies reflected in gene transcription - a case study of two litter decomposers.</title>
        <authorList>
            <person name="Barbi F."/>
            <person name="Kohler A."/>
            <person name="Barry K."/>
            <person name="Baskaran P."/>
            <person name="Daum C."/>
            <person name="Fauchery L."/>
            <person name="Ihrmark K."/>
            <person name="Kuo A."/>
            <person name="LaButti K."/>
            <person name="Lipzen A."/>
            <person name="Morin E."/>
            <person name="Grigoriev I.V."/>
            <person name="Henrissat B."/>
            <person name="Lindahl B."/>
            <person name="Martin F."/>
        </authorList>
    </citation>
    <scope>NUCLEOTIDE SEQUENCE</scope>
    <source>
        <strain evidence="3">JB14</strain>
    </source>
</reference>
<keyword evidence="1" id="KW-0472">Membrane</keyword>
<keyword evidence="1" id="KW-0812">Transmembrane</keyword>
<feature type="transmembrane region" description="Helical" evidence="1">
    <location>
        <begin position="56"/>
        <end position="79"/>
    </location>
</feature>
<accession>A0A6A4H172</accession>
<evidence type="ECO:0000259" key="2">
    <source>
        <dbReference type="Pfam" id="PF20152"/>
    </source>
</evidence>
<name>A0A6A4H172_9AGAR</name>
<feature type="transmembrane region" description="Helical" evidence="1">
    <location>
        <begin position="208"/>
        <end position="231"/>
    </location>
</feature>
<feature type="transmembrane region" description="Helical" evidence="1">
    <location>
        <begin position="20"/>
        <end position="44"/>
    </location>
</feature>
<dbReference type="OrthoDB" id="2868589at2759"/>
<dbReference type="Pfam" id="PF20152">
    <property type="entry name" value="DUF6534"/>
    <property type="match status" value="1"/>
</dbReference>
<keyword evidence="4" id="KW-1185">Reference proteome</keyword>
<dbReference type="Proteomes" id="UP000799118">
    <property type="component" value="Unassembled WGS sequence"/>
</dbReference>
<dbReference type="PANTHER" id="PTHR40465:SF1">
    <property type="entry name" value="DUF6534 DOMAIN-CONTAINING PROTEIN"/>
    <property type="match status" value="1"/>
</dbReference>
<evidence type="ECO:0000313" key="3">
    <source>
        <dbReference type="EMBL" id="KAE9391781.1"/>
    </source>
</evidence>